<keyword evidence="2" id="KW-1185">Reference proteome</keyword>
<dbReference type="STRING" id="1178825.SAMN05216261_1480"/>
<accession>A0A1M6DCW2</accession>
<dbReference type="RefSeq" id="WP_019387974.1">
    <property type="nucleotide sequence ID" value="NZ_ALIH01000009.1"/>
</dbReference>
<sequence>MEKLKTNVLSEISALTLEIEQDYPELLKYLDETRSTLPHGNENSSMDMKSLEDYRETLKELIQSYGKNRK</sequence>
<dbReference type="Proteomes" id="UP000184396">
    <property type="component" value="Unassembled WGS sequence"/>
</dbReference>
<dbReference type="OrthoDB" id="680581at2"/>
<proteinExistence type="predicted"/>
<gene>
    <name evidence="1" type="ORF">SAMN05216261_1480</name>
</gene>
<dbReference type="AlphaFoldDB" id="A0A1M6DCW2"/>
<evidence type="ECO:0000313" key="2">
    <source>
        <dbReference type="Proteomes" id="UP000184396"/>
    </source>
</evidence>
<evidence type="ECO:0000313" key="1">
    <source>
        <dbReference type="EMBL" id="SHI71039.1"/>
    </source>
</evidence>
<dbReference type="EMBL" id="FQYK01000003">
    <property type="protein sequence ID" value="SHI71039.1"/>
    <property type="molecule type" value="Genomic_DNA"/>
</dbReference>
<organism evidence="1 2">
    <name type="scientific">Algibacter luteus</name>
    <dbReference type="NCBI Taxonomy" id="1178825"/>
    <lineage>
        <taxon>Bacteria</taxon>
        <taxon>Pseudomonadati</taxon>
        <taxon>Bacteroidota</taxon>
        <taxon>Flavobacteriia</taxon>
        <taxon>Flavobacteriales</taxon>
        <taxon>Flavobacteriaceae</taxon>
        <taxon>Algibacter</taxon>
    </lineage>
</organism>
<protein>
    <submittedName>
        <fullName evidence="1">Uncharacterized protein</fullName>
    </submittedName>
</protein>
<reference evidence="1 2" key="1">
    <citation type="submission" date="2016-11" db="EMBL/GenBank/DDBJ databases">
        <authorList>
            <person name="Jaros S."/>
            <person name="Januszkiewicz K."/>
            <person name="Wedrychowicz H."/>
        </authorList>
    </citation>
    <scope>NUCLEOTIDE SEQUENCE [LARGE SCALE GENOMIC DNA]</scope>
    <source>
        <strain evidence="1 2">CGMCC 1.12213</strain>
    </source>
</reference>
<name>A0A1M6DCW2_9FLAO</name>